<dbReference type="OMA" id="SELLFGW"/>
<protein>
    <recommendedName>
        <fullName evidence="4">Integrase catalytic domain-containing protein</fullName>
    </recommendedName>
</protein>
<reference evidence="2" key="3">
    <citation type="submission" date="2015-06" db="UniProtKB">
        <authorList>
            <consortium name="EnsemblMetazoa"/>
        </authorList>
    </citation>
    <scope>IDENTIFICATION</scope>
</reference>
<evidence type="ECO:0008006" key="4">
    <source>
        <dbReference type="Google" id="ProtNLM"/>
    </source>
</evidence>
<dbReference type="Proteomes" id="UP000014760">
    <property type="component" value="Unassembled WGS sequence"/>
</dbReference>
<evidence type="ECO:0000313" key="3">
    <source>
        <dbReference type="Proteomes" id="UP000014760"/>
    </source>
</evidence>
<gene>
    <name evidence="1" type="ORF">CAPTEDRAFT_27549</name>
</gene>
<dbReference type="PANTHER" id="PTHR37984">
    <property type="entry name" value="PROTEIN CBG26694"/>
    <property type="match status" value="1"/>
</dbReference>
<dbReference type="Gene3D" id="3.30.420.10">
    <property type="entry name" value="Ribonuclease H-like superfamily/Ribonuclease H"/>
    <property type="match status" value="1"/>
</dbReference>
<dbReference type="AlphaFoldDB" id="R7UG46"/>
<dbReference type="EnsemblMetazoa" id="CapteT27549">
    <property type="protein sequence ID" value="CapteP27549"/>
    <property type="gene ID" value="CapteG27549"/>
</dbReference>
<sequence length="139" mass="16209">QGKSWKQELWTFLKQYRATPHSSTGIAPAEALYGRNIETEIPSMLKTHPEKDLREKDEEFKRKMKRYADQKTRVKMSDIKVNDKVLLSNVKRNAADPPFYPEVETVLQRKGDMITSSNGRRLTTRNIAKYKKITVKEPL</sequence>
<dbReference type="EMBL" id="AMQN01008702">
    <property type="status" value="NOT_ANNOTATED_CDS"/>
    <property type="molecule type" value="Genomic_DNA"/>
</dbReference>
<dbReference type="InterPro" id="IPR036397">
    <property type="entry name" value="RNaseH_sf"/>
</dbReference>
<dbReference type="GO" id="GO:0003676">
    <property type="term" value="F:nucleic acid binding"/>
    <property type="evidence" value="ECO:0007669"/>
    <property type="project" value="InterPro"/>
</dbReference>
<accession>R7UG46</accession>
<proteinExistence type="predicted"/>
<dbReference type="OrthoDB" id="6104117at2759"/>
<reference evidence="3" key="1">
    <citation type="submission" date="2012-12" db="EMBL/GenBank/DDBJ databases">
        <authorList>
            <person name="Hellsten U."/>
            <person name="Grimwood J."/>
            <person name="Chapman J.A."/>
            <person name="Shapiro H."/>
            <person name="Aerts A."/>
            <person name="Otillar R.P."/>
            <person name="Terry A.Y."/>
            <person name="Boore J.L."/>
            <person name="Simakov O."/>
            <person name="Marletaz F."/>
            <person name="Cho S.-J."/>
            <person name="Edsinger-Gonzales E."/>
            <person name="Havlak P."/>
            <person name="Kuo D.-H."/>
            <person name="Larsson T."/>
            <person name="Lv J."/>
            <person name="Arendt D."/>
            <person name="Savage R."/>
            <person name="Osoegawa K."/>
            <person name="de Jong P."/>
            <person name="Lindberg D.R."/>
            <person name="Seaver E.C."/>
            <person name="Weisblat D.A."/>
            <person name="Putnam N.H."/>
            <person name="Grigoriev I.V."/>
            <person name="Rokhsar D.S."/>
        </authorList>
    </citation>
    <scope>NUCLEOTIDE SEQUENCE</scope>
    <source>
        <strain evidence="3">I ESC-2004</strain>
    </source>
</reference>
<dbReference type="PANTHER" id="PTHR37984:SF11">
    <property type="entry name" value="INTEGRASE CATALYTIC DOMAIN-CONTAINING PROTEIN"/>
    <property type="match status" value="1"/>
</dbReference>
<organism evidence="1">
    <name type="scientific">Capitella teleta</name>
    <name type="common">Polychaete worm</name>
    <dbReference type="NCBI Taxonomy" id="283909"/>
    <lineage>
        <taxon>Eukaryota</taxon>
        <taxon>Metazoa</taxon>
        <taxon>Spiralia</taxon>
        <taxon>Lophotrochozoa</taxon>
        <taxon>Annelida</taxon>
        <taxon>Polychaeta</taxon>
        <taxon>Sedentaria</taxon>
        <taxon>Scolecida</taxon>
        <taxon>Capitellidae</taxon>
        <taxon>Capitella</taxon>
    </lineage>
</organism>
<dbReference type="STRING" id="283909.R7UG46"/>
<feature type="non-terminal residue" evidence="1">
    <location>
        <position position="139"/>
    </location>
</feature>
<dbReference type="InterPro" id="IPR050951">
    <property type="entry name" value="Retrovirus_Pol_polyprotein"/>
</dbReference>
<evidence type="ECO:0000313" key="2">
    <source>
        <dbReference type="EnsemblMetazoa" id="CapteP27549"/>
    </source>
</evidence>
<reference evidence="1 3" key="2">
    <citation type="journal article" date="2013" name="Nature">
        <title>Insights into bilaterian evolution from three spiralian genomes.</title>
        <authorList>
            <person name="Simakov O."/>
            <person name="Marletaz F."/>
            <person name="Cho S.J."/>
            <person name="Edsinger-Gonzales E."/>
            <person name="Havlak P."/>
            <person name="Hellsten U."/>
            <person name="Kuo D.H."/>
            <person name="Larsson T."/>
            <person name="Lv J."/>
            <person name="Arendt D."/>
            <person name="Savage R."/>
            <person name="Osoegawa K."/>
            <person name="de Jong P."/>
            <person name="Grimwood J."/>
            <person name="Chapman J.A."/>
            <person name="Shapiro H."/>
            <person name="Aerts A."/>
            <person name="Otillar R.P."/>
            <person name="Terry A.Y."/>
            <person name="Boore J.L."/>
            <person name="Grigoriev I.V."/>
            <person name="Lindberg D.R."/>
            <person name="Seaver E.C."/>
            <person name="Weisblat D.A."/>
            <person name="Putnam N.H."/>
            <person name="Rokhsar D.S."/>
        </authorList>
    </citation>
    <scope>NUCLEOTIDE SEQUENCE</scope>
    <source>
        <strain evidence="1 3">I ESC-2004</strain>
    </source>
</reference>
<name>R7UG46_CAPTE</name>
<dbReference type="HOGENOM" id="CLU_2078854_0_0_1"/>
<dbReference type="EMBL" id="KB303777">
    <property type="protein sequence ID" value="ELU02778.1"/>
    <property type="molecule type" value="Genomic_DNA"/>
</dbReference>
<evidence type="ECO:0000313" key="1">
    <source>
        <dbReference type="EMBL" id="ELU02778.1"/>
    </source>
</evidence>
<feature type="non-terminal residue" evidence="1">
    <location>
        <position position="1"/>
    </location>
</feature>
<keyword evidence="3" id="KW-1185">Reference proteome</keyword>